<dbReference type="OrthoDB" id="9788907at2"/>
<comment type="caution">
    <text evidence="8">The sequence shown here is derived from an EMBL/GenBank/DDBJ whole genome shotgun (WGS) entry which is preliminary data.</text>
</comment>
<dbReference type="EMBL" id="QXXA01000005">
    <property type="protein sequence ID" value="NBI06057.1"/>
    <property type="molecule type" value="Genomic_DNA"/>
</dbReference>
<dbReference type="PANTHER" id="PTHR43663:SF1">
    <property type="entry name" value="CHROMATE TRANSPORTER"/>
    <property type="match status" value="1"/>
</dbReference>
<dbReference type="Pfam" id="PF02417">
    <property type="entry name" value="Chromate_transp"/>
    <property type="match status" value="1"/>
</dbReference>
<comment type="similarity">
    <text evidence="2">Belongs to the chromate ion transporter (CHR) (TC 2.A.51) family.</text>
</comment>
<dbReference type="InterPro" id="IPR003370">
    <property type="entry name" value="Chromate_transpt"/>
</dbReference>
<protein>
    <submittedName>
        <fullName evidence="8">Chromate transporter</fullName>
    </submittedName>
</protein>
<evidence type="ECO:0000256" key="3">
    <source>
        <dbReference type="ARBA" id="ARBA00022475"/>
    </source>
</evidence>
<keyword evidence="6 7" id="KW-0472">Membrane</keyword>
<organism evidence="8 9">
    <name type="scientific">Senegalia massiliensis</name>
    <dbReference type="NCBI Taxonomy" id="1720316"/>
    <lineage>
        <taxon>Bacteria</taxon>
        <taxon>Bacillati</taxon>
        <taxon>Bacillota</taxon>
        <taxon>Clostridia</taxon>
        <taxon>Eubacteriales</taxon>
        <taxon>Clostridiaceae</taxon>
        <taxon>Senegalia</taxon>
    </lineage>
</organism>
<evidence type="ECO:0000256" key="4">
    <source>
        <dbReference type="ARBA" id="ARBA00022692"/>
    </source>
</evidence>
<dbReference type="AlphaFoldDB" id="A0A845QT99"/>
<comment type="subcellular location">
    <subcellularLocation>
        <location evidence="1">Cell membrane</location>
        <topology evidence="1">Multi-pass membrane protein</topology>
    </subcellularLocation>
</comment>
<feature type="transmembrane region" description="Helical" evidence="7">
    <location>
        <begin position="141"/>
        <end position="171"/>
    </location>
</feature>
<dbReference type="PANTHER" id="PTHR43663">
    <property type="entry name" value="CHROMATE TRANSPORT PROTEIN-RELATED"/>
    <property type="match status" value="1"/>
</dbReference>
<evidence type="ECO:0000256" key="5">
    <source>
        <dbReference type="ARBA" id="ARBA00022989"/>
    </source>
</evidence>
<keyword evidence="5 7" id="KW-1133">Transmembrane helix</keyword>
<evidence type="ECO:0000256" key="1">
    <source>
        <dbReference type="ARBA" id="ARBA00004651"/>
    </source>
</evidence>
<feature type="transmembrane region" description="Helical" evidence="7">
    <location>
        <begin position="109"/>
        <end position="129"/>
    </location>
</feature>
<keyword evidence="9" id="KW-1185">Reference proteome</keyword>
<reference evidence="8 9" key="1">
    <citation type="submission" date="2018-08" db="EMBL/GenBank/DDBJ databases">
        <title>Murine metabolic-syndrome-specific gut microbial biobank.</title>
        <authorList>
            <person name="Liu C."/>
        </authorList>
    </citation>
    <scope>NUCLEOTIDE SEQUENCE [LARGE SCALE GENOMIC DNA]</scope>
    <source>
        <strain evidence="8 9">583</strain>
    </source>
</reference>
<name>A0A845QT99_9CLOT</name>
<evidence type="ECO:0000256" key="6">
    <source>
        <dbReference type="ARBA" id="ARBA00023136"/>
    </source>
</evidence>
<dbReference type="RefSeq" id="WP_160196554.1">
    <property type="nucleotide sequence ID" value="NZ_QXXA01000005.1"/>
</dbReference>
<accession>A0A845QT99</accession>
<feature type="transmembrane region" description="Helical" evidence="7">
    <location>
        <begin position="6"/>
        <end position="28"/>
    </location>
</feature>
<gene>
    <name evidence="8" type="ORF">D3Z33_04180</name>
</gene>
<dbReference type="GO" id="GO:0015109">
    <property type="term" value="F:chromate transmembrane transporter activity"/>
    <property type="evidence" value="ECO:0007669"/>
    <property type="project" value="InterPro"/>
</dbReference>
<feature type="transmembrane region" description="Helical" evidence="7">
    <location>
        <begin position="74"/>
        <end position="97"/>
    </location>
</feature>
<evidence type="ECO:0000313" key="8">
    <source>
        <dbReference type="EMBL" id="NBI06057.1"/>
    </source>
</evidence>
<dbReference type="Proteomes" id="UP000467132">
    <property type="component" value="Unassembled WGS sequence"/>
</dbReference>
<proteinExistence type="inferred from homology"/>
<keyword evidence="4 7" id="KW-0812">Transmembrane</keyword>
<evidence type="ECO:0000256" key="7">
    <source>
        <dbReference type="SAM" id="Phobius"/>
    </source>
</evidence>
<evidence type="ECO:0000256" key="2">
    <source>
        <dbReference type="ARBA" id="ARBA00005262"/>
    </source>
</evidence>
<dbReference type="InterPro" id="IPR052518">
    <property type="entry name" value="CHR_Transporter"/>
</dbReference>
<sequence>MISPKLFLSFFKIGLFSFGGGLAMLPFIQEELIKNRGWINPKEFIDMLAISQVTPGPIAINSATFLGFNINGVLGSAIATISVILPSFLILITIAHFLERFKNSKYVEWIFSGIRPIVLSLIASALYLVGKESILDIKGAIIAIAIFYLVGIKKISPIVGIIGAGITGILIY</sequence>
<evidence type="ECO:0000313" key="9">
    <source>
        <dbReference type="Proteomes" id="UP000467132"/>
    </source>
</evidence>
<keyword evidence="3" id="KW-1003">Cell membrane</keyword>
<dbReference type="GO" id="GO:0005886">
    <property type="term" value="C:plasma membrane"/>
    <property type="evidence" value="ECO:0007669"/>
    <property type="project" value="UniProtKB-SubCell"/>
</dbReference>